<dbReference type="PANTHER" id="PTHR30472">
    <property type="entry name" value="FERRIC ENTEROBACTIN TRANSPORT SYSTEM PERMEASE PROTEIN"/>
    <property type="match status" value="1"/>
</dbReference>
<dbReference type="InterPro" id="IPR000522">
    <property type="entry name" value="ABC_transptr_permease_BtuC"/>
</dbReference>
<feature type="transmembrane region" description="Helical" evidence="9">
    <location>
        <begin position="73"/>
        <end position="93"/>
    </location>
</feature>
<feature type="transmembrane region" description="Helical" evidence="9">
    <location>
        <begin position="105"/>
        <end position="122"/>
    </location>
</feature>
<evidence type="ECO:0000256" key="7">
    <source>
        <dbReference type="ARBA" id="ARBA00023136"/>
    </source>
</evidence>
<evidence type="ECO:0000313" key="10">
    <source>
        <dbReference type="EMBL" id="SJM36387.1"/>
    </source>
</evidence>
<dbReference type="RefSeq" id="WP_244152338.1">
    <property type="nucleotide sequence ID" value="NZ_FUGD01000045.1"/>
</dbReference>
<dbReference type="AlphaFoldDB" id="A0A1R4ED15"/>
<feature type="transmembrane region" description="Helical" evidence="9">
    <location>
        <begin position="156"/>
        <end position="178"/>
    </location>
</feature>
<dbReference type="SUPFAM" id="SSF81345">
    <property type="entry name" value="ABC transporter involved in vitamin B12 uptake, BtuC"/>
    <property type="match status" value="1"/>
</dbReference>
<evidence type="ECO:0000256" key="6">
    <source>
        <dbReference type="ARBA" id="ARBA00022989"/>
    </source>
</evidence>
<evidence type="ECO:0000256" key="5">
    <source>
        <dbReference type="ARBA" id="ARBA00022692"/>
    </source>
</evidence>
<comment type="subcellular location">
    <subcellularLocation>
        <location evidence="1">Cell membrane</location>
        <topology evidence="1">Multi-pass membrane protein</topology>
    </subcellularLocation>
</comment>
<dbReference type="Proteomes" id="UP000188169">
    <property type="component" value="Unassembled WGS sequence"/>
</dbReference>
<keyword evidence="4" id="KW-1003">Cell membrane</keyword>
<feature type="transmembrane region" description="Helical" evidence="9">
    <location>
        <begin position="287"/>
        <end position="308"/>
    </location>
</feature>
<feature type="compositionally biased region" description="Polar residues" evidence="8">
    <location>
        <begin position="349"/>
        <end position="365"/>
    </location>
</feature>
<evidence type="ECO:0000256" key="3">
    <source>
        <dbReference type="ARBA" id="ARBA00022448"/>
    </source>
</evidence>
<keyword evidence="6 9" id="KW-1133">Transmembrane helix</keyword>
<feature type="compositionally biased region" description="Low complexity" evidence="8">
    <location>
        <begin position="338"/>
        <end position="348"/>
    </location>
</feature>
<keyword evidence="5 9" id="KW-0812">Transmembrane</keyword>
<feature type="transmembrane region" description="Helical" evidence="9">
    <location>
        <begin position="244"/>
        <end position="275"/>
    </location>
</feature>
<protein>
    <submittedName>
        <fullName evidence="10">Iron-uptake system permease protein FeuB</fullName>
    </submittedName>
</protein>
<evidence type="ECO:0000256" key="1">
    <source>
        <dbReference type="ARBA" id="ARBA00004651"/>
    </source>
</evidence>
<keyword evidence="11" id="KW-1185">Reference proteome</keyword>
<dbReference type="Gene3D" id="1.10.3470.10">
    <property type="entry name" value="ABC transporter involved in vitamin B12 uptake, BtuC"/>
    <property type="match status" value="1"/>
</dbReference>
<proteinExistence type="inferred from homology"/>
<feature type="transmembrane region" description="Helical" evidence="9">
    <location>
        <begin position="20"/>
        <end position="41"/>
    </location>
</feature>
<gene>
    <name evidence="10" type="primary">feuB</name>
    <name evidence="10" type="ORF">A1019T_00348</name>
</gene>
<accession>A0A1R4ED15</accession>
<evidence type="ECO:0000256" key="2">
    <source>
        <dbReference type="ARBA" id="ARBA00007935"/>
    </source>
</evidence>
<evidence type="ECO:0000256" key="4">
    <source>
        <dbReference type="ARBA" id="ARBA00022475"/>
    </source>
</evidence>
<keyword evidence="3" id="KW-0813">Transport</keyword>
<feature type="transmembrane region" description="Helical" evidence="9">
    <location>
        <begin position="199"/>
        <end position="219"/>
    </location>
</feature>
<feature type="transmembrane region" description="Helical" evidence="9">
    <location>
        <begin position="129"/>
        <end position="150"/>
    </location>
</feature>
<dbReference type="STRING" id="1945520.A1019T_00348"/>
<comment type="similarity">
    <text evidence="2">Belongs to the binding-protein-dependent transport system permease family. FecCD subfamily.</text>
</comment>
<name>A0A1R4ED15_9GAMM</name>
<reference evidence="11" key="1">
    <citation type="submission" date="2017-02" db="EMBL/GenBank/DDBJ databases">
        <authorList>
            <person name="Mornico D."/>
        </authorList>
    </citation>
    <scope>NUCLEOTIDE SEQUENCE [LARGE SCALE GENOMIC DNA]</scope>
</reference>
<dbReference type="GO" id="GO:0033214">
    <property type="term" value="P:siderophore-iron import into cell"/>
    <property type="evidence" value="ECO:0007669"/>
    <property type="project" value="TreeGrafter"/>
</dbReference>
<evidence type="ECO:0000256" key="8">
    <source>
        <dbReference type="SAM" id="MobiDB-lite"/>
    </source>
</evidence>
<dbReference type="GO" id="GO:0005886">
    <property type="term" value="C:plasma membrane"/>
    <property type="evidence" value="ECO:0007669"/>
    <property type="project" value="UniProtKB-SubCell"/>
</dbReference>
<dbReference type="Pfam" id="PF01032">
    <property type="entry name" value="FecCD"/>
    <property type="match status" value="1"/>
</dbReference>
<dbReference type="GO" id="GO:0022857">
    <property type="term" value="F:transmembrane transporter activity"/>
    <property type="evidence" value="ECO:0007669"/>
    <property type="project" value="InterPro"/>
</dbReference>
<sequence>MFDFSAKPKARHVLLSPRLLNTLSVLLLVALILISLSLGVADFSWQGLWQALTQQSVSNDLQLLLVSRLPRTLAIILTGASLAVAGMVLQVVLKNRFVDPSMVGATQSAGLGLLLVSLYFPTSSLLSKMMIATLCAIAGMVLFMRLIKYLPATDILMVPLVGIVFGGIIEAVTTFIAYQTESLQMLSVWRFGDFSTILAGRYELLYMTGALALVAYFLADKLTIVGLGNAIAINLGVNRHLMTWFVILTVAMISAVVVVTVGAIPFVGLVVPNIISRLMGDSLRRCLPAVALFGSSLVLLCDVIGRSIRYPFEIPVATVFGVIGAAVFLWLLLRNPKPSQPSKPSRSKLISNANPNSKPVTYSQS</sequence>
<feature type="transmembrane region" description="Helical" evidence="9">
    <location>
        <begin position="314"/>
        <end position="333"/>
    </location>
</feature>
<keyword evidence="7 9" id="KW-0472">Membrane</keyword>
<feature type="region of interest" description="Disordered" evidence="8">
    <location>
        <begin position="338"/>
        <end position="365"/>
    </location>
</feature>
<dbReference type="InterPro" id="IPR037294">
    <property type="entry name" value="ABC_BtuC-like"/>
</dbReference>
<evidence type="ECO:0000313" key="11">
    <source>
        <dbReference type="Proteomes" id="UP000188169"/>
    </source>
</evidence>
<dbReference type="CDD" id="cd06550">
    <property type="entry name" value="TM_ABC_iron-siderophores_like"/>
    <property type="match status" value="1"/>
</dbReference>
<dbReference type="EMBL" id="FUGD01000045">
    <property type="protein sequence ID" value="SJM36387.1"/>
    <property type="molecule type" value="Genomic_DNA"/>
</dbReference>
<evidence type="ECO:0000256" key="9">
    <source>
        <dbReference type="SAM" id="Phobius"/>
    </source>
</evidence>
<organism evidence="10 11">
    <name type="scientific">Psychrobacter pasteurii</name>
    <dbReference type="NCBI Taxonomy" id="1945520"/>
    <lineage>
        <taxon>Bacteria</taxon>
        <taxon>Pseudomonadati</taxon>
        <taxon>Pseudomonadota</taxon>
        <taxon>Gammaproteobacteria</taxon>
        <taxon>Moraxellales</taxon>
        <taxon>Moraxellaceae</taxon>
        <taxon>Psychrobacter</taxon>
    </lineage>
</organism>
<dbReference type="PANTHER" id="PTHR30472:SF27">
    <property type="entry name" value="PETROBACTIN IMPORT SYSTEM PERMEASE PROTEIN YCLN"/>
    <property type="match status" value="1"/>
</dbReference>